<keyword evidence="3" id="KW-1185">Reference proteome</keyword>
<gene>
    <name evidence="2" type="ORF">HAX54_022330</name>
</gene>
<organism evidence="2 3">
    <name type="scientific">Datura stramonium</name>
    <name type="common">Jimsonweed</name>
    <name type="synonym">Common thornapple</name>
    <dbReference type="NCBI Taxonomy" id="4076"/>
    <lineage>
        <taxon>Eukaryota</taxon>
        <taxon>Viridiplantae</taxon>
        <taxon>Streptophyta</taxon>
        <taxon>Embryophyta</taxon>
        <taxon>Tracheophyta</taxon>
        <taxon>Spermatophyta</taxon>
        <taxon>Magnoliopsida</taxon>
        <taxon>eudicotyledons</taxon>
        <taxon>Gunneridae</taxon>
        <taxon>Pentapetalae</taxon>
        <taxon>asterids</taxon>
        <taxon>lamiids</taxon>
        <taxon>Solanales</taxon>
        <taxon>Solanaceae</taxon>
        <taxon>Solanoideae</taxon>
        <taxon>Datureae</taxon>
        <taxon>Datura</taxon>
    </lineage>
</organism>
<reference evidence="2 3" key="1">
    <citation type="journal article" date="2021" name="BMC Genomics">
        <title>Datura genome reveals duplications of psychoactive alkaloid biosynthetic genes and high mutation rate following tissue culture.</title>
        <authorList>
            <person name="Rajewski A."/>
            <person name="Carter-House D."/>
            <person name="Stajich J."/>
            <person name="Litt A."/>
        </authorList>
    </citation>
    <scope>NUCLEOTIDE SEQUENCE [LARGE SCALE GENOMIC DNA]</scope>
    <source>
        <strain evidence="2">AR-01</strain>
    </source>
</reference>
<proteinExistence type="predicted"/>
<name>A0ABS8UVC2_DATST</name>
<comment type="caution">
    <text evidence="2">The sequence shown here is derived from an EMBL/GenBank/DDBJ whole genome shotgun (WGS) entry which is preliminary data.</text>
</comment>
<dbReference type="Proteomes" id="UP000823775">
    <property type="component" value="Unassembled WGS sequence"/>
</dbReference>
<evidence type="ECO:0000313" key="2">
    <source>
        <dbReference type="EMBL" id="MCD9638389.1"/>
    </source>
</evidence>
<accession>A0ABS8UVC2</accession>
<feature type="non-terminal residue" evidence="2">
    <location>
        <position position="71"/>
    </location>
</feature>
<evidence type="ECO:0000256" key="1">
    <source>
        <dbReference type="SAM" id="MobiDB-lite"/>
    </source>
</evidence>
<sequence length="71" mass="8087">MTHPSKDYKPRDRRRKVKDDSKDGPFFQRTVRPYTLGRLLEGGPSFISSLGSDVFQSLIRLLNDGLSFGKT</sequence>
<feature type="region of interest" description="Disordered" evidence="1">
    <location>
        <begin position="1"/>
        <end position="26"/>
    </location>
</feature>
<evidence type="ECO:0000313" key="3">
    <source>
        <dbReference type="Proteomes" id="UP000823775"/>
    </source>
</evidence>
<protein>
    <submittedName>
        <fullName evidence="2">Uncharacterized protein</fullName>
    </submittedName>
</protein>
<feature type="compositionally biased region" description="Basic and acidic residues" evidence="1">
    <location>
        <begin position="1"/>
        <end position="10"/>
    </location>
</feature>
<dbReference type="EMBL" id="JACEIK010002685">
    <property type="protein sequence ID" value="MCD9638389.1"/>
    <property type="molecule type" value="Genomic_DNA"/>
</dbReference>